<protein>
    <recommendedName>
        <fullName evidence="1">DUF6314 domain-containing protein</fullName>
    </recommendedName>
</protein>
<dbReference type="OrthoDB" id="21379at2"/>
<keyword evidence="4" id="KW-1185">Reference proteome</keyword>
<dbReference type="EMBL" id="JAEDAF010000005">
    <property type="protein sequence ID" value="MBH8579913.1"/>
    <property type="molecule type" value="Genomic_DNA"/>
</dbReference>
<proteinExistence type="predicted"/>
<evidence type="ECO:0000313" key="3">
    <source>
        <dbReference type="EMBL" id="MBH8579913.1"/>
    </source>
</evidence>
<dbReference type="RefSeq" id="WP_146803323.1">
    <property type="nucleotide sequence ID" value="NZ_BJUK01000025.1"/>
</dbReference>
<name>A0A510X9A2_9GAMM</name>
<dbReference type="EMBL" id="BJUK01000025">
    <property type="protein sequence ID" value="GEK47983.1"/>
    <property type="molecule type" value="Genomic_DNA"/>
</dbReference>
<dbReference type="Proteomes" id="UP000321275">
    <property type="component" value="Unassembled WGS sequence"/>
</dbReference>
<reference evidence="2 4" key="1">
    <citation type="submission" date="2019-07" db="EMBL/GenBank/DDBJ databases">
        <title>Whole genome shotgun sequence of Halomonas pacifica NBRC 102220.</title>
        <authorList>
            <person name="Hosoyama A."/>
            <person name="Uohara A."/>
            <person name="Ohji S."/>
            <person name="Ichikawa N."/>
        </authorList>
    </citation>
    <scope>NUCLEOTIDE SEQUENCE [LARGE SCALE GENOMIC DNA]</scope>
    <source>
        <strain evidence="2 4">NBRC 102220</strain>
    </source>
</reference>
<evidence type="ECO:0000313" key="5">
    <source>
        <dbReference type="Proteomes" id="UP000651738"/>
    </source>
</evidence>
<reference evidence="3 5" key="2">
    <citation type="submission" date="2020-12" db="EMBL/GenBank/DDBJ databases">
        <title>Draft genome sequence of Halomonas pacifica strain CARE-V15.</title>
        <authorList>
            <person name="Vignesh N."/>
            <person name="Thabitha A."/>
            <person name="Saravanan R."/>
            <person name="Manigandan V."/>
        </authorList>
    </citation>
    <scope>NUCLEOTIDE SEQUENCE [LARGE SCALE GENOMIC DNA]</scope>
    <source>
        <strain evidence="3 5">CARE-V15</strain>
    </source>
</reference>
<sequence length="155" mass="17563">MTAIIRLTERLTSIRRLAFVSRPGPASRSGWAGHARGDVRVEASTEARGKTIRFFESGTFLLEGRATPVPFSNCYRWELGEARIALFHERRGADQAVWLFDLVAADSASLISAEAHLCGEDRYRARLNLVDEGFDLSWTIQGPRKDESLSYRYRR</sequence>
<dbReference type="Proteomes" id="UP000651738">
    <property type="component" value="Unassembled WGS sequence"/>
</dbReference>
<accession>A0A510X9A2</accession>
<dbReference type="AlphaFoldDB" id="A0A510X9A2"/>
<dbReference type="Pfam" id="PF19834">
    <property type="entry name" value="DUF6314"/>
    <property type="match status" value="1"/>
</dbReference>
<organism evidence="2 4">
    <name type="scientific">Bisbaumannia pacifica</name>
    <dbReference type="NCBI Taxonomy" id="77098"/>
    <lineage>
        <taxon>Bacteria</taxon>
        <taxon>Pseudomonadati</taxon>
        <taxon>Pseudomonadota</taxon>
        <taxon>Gammaproteobacteria</taxon>
        <taxon>Oceanospirillales</taxon>
        <taxon>Halomonadaceae</taxon>
        <taxon>Bisbaumannia</taxon>
    </lineage>
</organism>
<gene>
    <name evidence="2" type="ORF">HPA02_22660</name>
    <name evidence="3" type="ORF">I7V36_07365</name>
</gene>
<evidence type="ECO:0000313" key="4">
    <source>
        <dbReference type="Proteomes" id="UP000321275"/>
    </source>
</evidence>
<feature type="domain" description="DUF6314" evidence="1">
    <location>
        <begin position="31"/>
        <end position="155"/>
    </location>
</feature>
<comment type="caution">
    <text evidence="2">The sequence shown here is derived from an EMBL/GenBank/DDBJ whole genome shotgun (WGS) entry which is preliminary data.</text>
</comment>
<evidence type="ECO:0000259" key="1">
    <source>
        <dbReference type="Pfam" id="PF19834"/>
    </source>
</evidence>
<evidence type="ECO:0000313" key="2">
    <source>
        <dbReference type="EMBL" id="GEK47983.1"/>
    </source>
</evidence>
<dbReference type="InterPro" id="IPR045632">
    <property type="entry name" value="DUF6314"/>
</dbReference>